<feature type="transmembrane region" description="Helical" evidence="1">
    <location>
        <begin position="181"/>
        <end position="204"/>
    </location>
</feature>
<keyword evidence="1" id="KW-0472">Membrane</keyword>
<protein>
    <submittedName>
        <fullName evidence="2">Uncharacterized protein</fullName>
    </submittedName>
</protein>
<feature type="transmembrane region" description="Helical" evidence="1">
    <location>
        <begin position="141"/>
        <end position="161"/>
    </location>
</feature>
<feature type="transmembrane region" description="Helical" evidence="1">
    <location>
        <begin position="84"/>
        <end position="100"/>
    </location>
</feature>
<dbReference type="Proteomes" id="UP000194204">
    <property type="component" value="Unassembled WGS sequence"/>
</dbReference>
<reference evidence="2 3" key="1">
    <citation type="submission" date="2017-01" db="EMBL/GenBank/DDBJ databases">
        <title>Deconstructing symbiosis and pathogenesis requirements using a combined genomic-metabolomic approach.</title>
        <authorList>
            <person name="Tobias N.J."/>
            <person name="Wolff H."/>
            <person name="Djahanschiri B."/>
            <person name="Ebersberger I."/>
            <person name="Bode H.B."/>
        </authorList>
    </citation>
    <scope>NUCLEOTIDE SEQUENCE [LARGE SCALE GENOMIC DNA]</scope>
    <source>
        <strain evidence="2 3">DSM 4764</strain>
    </source>
</reference>
<evidence type="ECO:0000313" key="2">
    <source>
        <dbReference type="EMBL" id="OTA19343.1"/>
    </source>
</evidence>
<dbReference type="RefSeq" id="WP_086113129.1">
    <property type="nucleotide sequence ID" value="NZ_CAWNHF010000101.1"/>
</dbReference>
<organism evidence="2 3">
    <name type="scientific">Xenorhabdus beddingii</name>
    <dbReference type="NCBI Taxonomy" id="40578"/>
    <lineage>
        <taxon>Bacteria</taxon>
        <taxon>Pseudomonadati</taxon>
        <taxon>Pseudomonadota</taxon>
        <taxon>Gammaproteobacteria</taxon>
        <taxon>Enterobacterales</taxon>
        <taxon>Morganellaceae</taxon>
        <taxon>Xenorhabdus</taxon>
    </lineage>
</organism>
<evidence type="ECO:0000256" key="1">
    <source>
        <dbReference type="SAM" id="Phobius"/>
    </source>
</evidence>
<comment type="caution">
    <text evidence="2">The sequence shown here is derived from an EMBL/GenBank/DDBJ whole genome shotgun (WGS) entry which is preliminary data.</text>
</comment>
<evidence type="ECO:0000313" key="3">
    <source>
        <dbReference type="Proteomes" id="UP000194204"/>
    </source>
</evidence>
<dbReference type="OrthoDB" id="9971119at2"/>
<keyword evidence="3" id="KW-1185">Reference proteome</keyword>
<keyword evidence="1" id="KW-0812">Transmembrane</keyword>
<feature type="transmembrane region" description="Helical" evidence="1">
    <location>
        <begin position="107"/>
        <end position="129"/>
    </location>
</feature>
<sequence>MTIILNFLRMIRINLRRKTSYLDFCFIFLCIWTLTSVGSEAQYYLFKFISSDSSTLYGSAFEDAIAKIPTLNQYILKTYSLANNYNYVAVFFIVLSSLFFQSTVQIFVVCIISSVFMLTATDITFLLVNNALSIKSIVECIIANTIGSPIISTFVIFLFYIKRVFLNLNNVSIIFRHVASYICYILTCFVILTVSYYVICFFYRPTNVDFSVSTSQYFSGSYFIDKKNIQTDINKTNRNKEFFSMLGSPIKIKKEIQVYGDIGMIQSRFKKDESYKVRIYFLLNCFDGLNSNVSHSNPLIFNDVKNFTLKYSESFSTVHINDNSGYIKSTDEIVNMFSVNNNKKNGYNINKTNDGTLSYFPSDSEASLYITIPVVEYNKNQIKKNTNFTLFINGIQKTLNIETERLRSSKKNIPIECKIASLDSLNNQLDLKVNDAIYIGLLIKIEPDAKNEFYTPINDDSSRIEIKGKLLHILSKDIMEHDLFSEYFKNGYISGILLHNFDKLSLNGKSIESNEMDNLMIMGSNIYASTSSNNNLVVAGKANLFYRNRLRENKTLWESSSDNTLILGGIGALFLSLLAWGIKKVISTLRKDENINLF</sequence>
<gene>
    <name evidence="2" type="ORF">Xbed_02385</name>
</gene>
<feature type="transmembrane region" description="Helical" evidence="1">
    <location>
        <begin position="21"/>
        <end position="46"/>
    </location>
</feature>
<proteinExistence type="predicted"/>
<keyword evidence="1" id="KW-1133">Transmembrane helix</keyword>
<dbReference type="EMBL" id="MUBK01000019">
    <property type="protein sequence ID" value="OTA19343.1"/>
    <property type="molecule type" value="Genomic_DNA"/>
</dbReference>
<feature type="transmembrane region" description="Helical" evidence="1">
    <location>
        <begin position="564"/>
        <end position="582"/>
    </location>
</feature>
<name>A0A1Y2SNQ7_9GAMM</name>
<dbReference type="AlphaFoldDB" id="A0A1Y2SNQ7"/>
<accession>A0A1Y2SNQ7</accession>